<proteinExistence type="predicted"/>
<evidence type="ECO:0008006" key="4">
    <source>
        <dbReference type="Google" id="ProtNLM"/>
    </source>
</evidence>
<evidence type="ECO:0000313" key="2">
    <source>
        <dbReference type="EMBL" id="GES22127.1"/>
    </source>
</evidence>
<keyword evidence="1" id="KW-1133">Transmembrane helix</keyword>
<sequence>MRQFTQGFYGYAFALFVCLLAAGAFLLITPQSRTQHIPRVDFSIDTANAARLAPYAVEVPRQVPTGWTPTSSRVTQDKNTLTWRLGFATANKMHAMLAQSNETPTADFAARMANTTTVTGTQQIAGTTWQQRFRADKNQRSLIRILPDHTIIITGSADWPELTALATILTPAPKPSAS</sequence>
<dbReference type="OrthoDB" id="5146801at2"/>
<accession>A0A5M3XL29</accession>
<dbReference type="Proteomes" id="UP000377595">
    <property type="component" value="Unassembled WGS sequence"/>
</dbReference>
<reference evidence="2 3" key="1">
    <citation type="submission" date="2019-10" db="EMBL/GenBank/DDBJ databases">
        <title>Whole genome shotgun sequence of Acrocarpospora pleiomorpha NBRC 16267.</title>
        <authorList>
            <person name="Ichikawa N."/>
            <person name="Kimura A."/>
            <person name="Kitahashi Y."/>
            <person name="Komaki H."/>
            <person name="Oguchi A."/>
        </authorList>
    </citation>
    <scope>NUCLEOTIDE SEQUENCE [LARGE SCALE GENOMIC DNA]</scope>
    <source>
        <strain evidence="2 3">NBRC 16267</strain>
    </source>
</reference>
<gene>
    <name evidence="2" type="ORF">Aple_050240</name>
</gene>
<evidence type="ECO:0000256" key="1">
    <source>
        <dbReference type="SAM" id="Phobius"/>
    </source>
</evidence>
<keyword evidence="1" id="KW-0812">Transmembrane</keyword>
<protein>
    <recommendedName>
        <fullName evidence="4">DUF4245 domain-containing protein</fullName>
    </recommendedName>
</protein>
<name>A0A5M3XL29_9ACTN</name>
<dbReference type="RefSeq" id="WP_155347082.1">
    <property type="nucleotide sequence ID" value="NZ_BAAAHM010000016.1"/>
</dbReference>
<dbReference type="AlphaFoldDB" id="A0A5M3XL29"/>
<comment type="caution">
    <text evidence="2">The sequence shown here is derived from an EMBL/GenBank/DDBJ whole genome shotgun (WGS) entry which is preliminary data.</text>
</comment>
<dbReference type="Pfam" id="PF14030">
    <property type="entry name" value="DUF4245"/>
    <property type="match status" value="1"/>
</dbReference>
<organism evidence="2 3">
    <name type="scientific">Acrocarpospora pleiomorpha</name>
    <dbReference type="NCBI Taxonomy" id="90975"/>
    <lineage>
        <taxon>Bacteria</taxon>
        <taxon>Bacillati</taxon>
        <taxon>Actinomycetota</taxon>
        <taxon>Actinomycetes</taxon>
        <taxon>Streptosporangiales</taxon>
        <taxon>Streptosporangiaceae</taxon>
        <taxon>Acrocarpospora</taxon>
    </lineage>
</organism>
<dbReference type="EMBL" id="BLAF01000028">
    <property type="protein sequence ID" value="GES22127.1"/>
    <property type="molecule type" value="Genomic_DNA"/>
</dbReference>
<keyword evidence="3" id="KW-1185">Reference proteome</keyword>
<dbReference type="InterPro" id="IPR025339">
    <property type="entry name" value="DUF4245"/>
</dbReference>
<feature type="transmembrane region" description="Helical" evidence="1">
    <location>
        <begin position="7"/>
        <end position="28"/>
    </location>
</feature>
<keyword evidence="1" id="KW-0472">Membrane</keyword>
<evidence type="ECO:0000313" key="3">
    <source>
        <dbReference type="Proteomes" id="UP000377595"/>
    </source>
</evidence>